<sequence length="437" mass="48651">MYKIYLKQAWALIRQERLFSSVYIVGTGLAISLVMVLSIVFYVKMASIYPEMDRDRLLTVKSATLKNEKGGTSSSPVSPRFVEECLAGVPGLEALALRYDDATSAFVQPVGSPVQVPVMKMGVNDGFWKVFSFRFLEGKPFTEADFRSGMPVAVIARSLAKRLYGEGSAVGQTLSLDFTSFRVVGVVDDVSFLMDRVFSQVWYPYTQAPDFEERVRYSEAHMPGLGPLRVYMLVKDKADIGKVREAVADNVRRFNQSLDVDGKREFSLLGQPDRHWESIFRYWSNVEPDIVGDLSRYGVIFLLLLLVPAVSLSGMADSRMERRLGELGVRRAFGAPKGSLIGQVLIENFLYTLLGGLVGLLFSFLLVTFASSWVFKIGKGFSEAAPDGVDVSLSMGMLLNPWVFLIALCVCFLLNLMSALWPAWRASRRPIVDSLNA</sequence>
<dbReference type="InterPro" id="IPR025857">
    <property type="entry name" value="MacB_PCD"/>
</dbReference>
<dbReference type="PANTHER" id="PTHR30572">
    <property type="entry name" value="MEMBRANE COMPONENT OF TRANSPORTER-RELATED"/>
    <property type="match status" value="1"/>
</dbReference>
<dbReference type="Proteomes" id="UP001221009">
    <property type="component" value="Chromosome"/>
</dbReference>
<feature type="transmembrane region" description="Helical" evidence="6">
    <location>
        <begin position="297"/>
        <end position="316"/>
    </location>
</feature>
<evidence type="ECO:0000256" key="4">
    <source>
        <dbReference type="ARBA" id="ARBA00022989"/>
    </source>
</evidence>
<evidence type="ECO:0000256" key="2">
    <source>
        <dbReference type="ARBA" id="ARBA00022475"/>
    </source>
</evidence>
<gene>
    <name evidence="9" type="ORF">LI194_08410</name>
    <name evidence="10" type="ORF">P2T59_11190</name>
</gene>
<dbReference type="AlphaFoldDB" id="A0AAP2Q6G4"/>
<name>A0AAP2Q6G4_PARDI</name>
<evidence type="ECO:0000313" key="11">
    <source>
        <dbReference type="Proteomes" id="UP001198806"/>
    </source>
</evidence>
<organism evidence="9 11">
    <name type="scientific">Parabacteroides distasonis</name>
    <dbReference type="NCBI Taxonomy" id="823"/>
    <lineage>
        <taxon>Bacteria</taxon>
        <taxon>Pseudomonadati</taxon>
        <taxon>Bacteroidota</taxon>
        <taxon>Bacteroidia</taxon>
        <taxon>Bacteroidales</taxon>
        <taxon>Tannerellaceae</taxon>
        <taxon>Parabacteroides</taxon>
    </lineage>
</organism>
<reference evidence="10" key="2">
    <citation type="submission" date="2023-03" db="EMBL/GenBank/DDBJ databases">
        <title>Parabacteroides distasonis, a bacteria resistant against UC.</title>
        <authorList>
            <person name="Dai W."/>
        </authorList>
    </citation>
    <scope>NUCLEOTIDE SEQUENCE</scope>
    <source>
        <strain evidence="10">F1-28</strain>
    </source>
</reference>
<dbReference type="EMBL" id="CP120353">
    <property type="protein sequence ID" value="WET66525.1"/>
    <property type="molecule type" value="Genomic_DNA"/>
</dbReference>
<dbReference type="PANTHER" id="PTHR30572:SF18">
    <property type="entry name" value="ABC-TYPE MACROLIDE FAMILY EXPORT SYSTEM PERMEASE COMPONENT 2"/>
    <property type="match status" value="1"/>
</dbReference>
<dbReference type="Proteomes" id="UP001198806">
    <property type="component" value="Unassembled WGS sequence"/>
</dbReference>
<proteinExistence type="predicted"/>
<evidence type="ECO:0000256" key="5">
    <source>
        <dbReference type="ARBA" id="ARBA00023136"/>
    </source>
</evidence>
<evidence type="ECO:0000256" key="1">
    <source>
        <dbReference type="ARBA" id="ARBA00004651"/>
    </source>
</evidence>
<feature type="domain" description="ABC3 transporter permease C-terminal" evidence="7">
    <location>
        <begin position="299"/>
        <end position="430"/>
    </location>
</feature>
<protein>
    <submittedName>
        <fullName evidence="9">ABC transporter permease</fullName>
    </submittedName>
</protein>
<evidence type="ECO:0000256" key="6">
    <source>
        <dbReference type="SAM" id="Phobius"/>
    </source>
</evidence>
<reference evidence="9" key="1">
    <citation type="submission" date="2021-10" db="EMBL/GenBank/DDBJ databases">
        <title>Collection of gut derived symbiotic bacterial strains cultured from healthy donors.</title>
        <authorList>
            <person name="Lin H."/>
            <person name="Littmann E."/>
            <person name="Kohout C."/>
            <person name="Pamer E.G."/>
        </authorList>
    </citation>
    <scope>NUCLEOTIDE SEQUENCE</scope>
    <source>
        <strain evidence="9">DFI.2.94</strain>
    </source>
</reference>
<feature type="transmembrane region" description="Helical" evidence="6">
    <location>
        <begin position="349"/>
        <end position="375"/>
    </location>
</feature>
<dbReference type="Pfam" id="PF02687">
    <property type="entry name" value="FtsX"/>
    <property type="match status" value="1"/>
</dbReference>
<feature type="transmembrane region" description="Helical" evidence="6">
    <location>
        <begin position="402"/>
        <end position="424"/>
    </location>
</feature>
<evidence type="ECO:0000256" key="3">
    <source>
        <dbReference type="ARBA" id="ARBA00022692"/>
    </source>
</evidence>
<dbReference type="Pfam" id="PF12704">
    <property type="entry name" value="MacB_PCD"/>
    <property type="match status" value="1"/>
</dbReference>
<evidence type="ECO:0000259" key="7">
    <source>
        <dbReference type="Pfam" id="PF02687"/>
    </source>
</evidence>
<dbReference type="EMBL" id="JAJCNI010000008">
    <property type="protein sequence ID" value="MCB6517814.1"/>
    <property type="molecule type" value="Genomic_DNA"/>
</dbReference>
<keyword evidence="4 6" id="KW-1133">Transmembrane helix</keyword>
<accession>A0AAP2Q6G4</accession>
<dbReference type="GO" id="GO:0005886">
    <property type="term" value="C:plasma membrane"/>
    <property type="evidence" value="ECO:0007669"/>
    <property type="project" value="UniProtKB-SubCell"/>
</dbReference>
<keyword evidence="2" id="KW-1003">Cell membrane</keyword>
<dbReference type="GO" id="GO:0022857">
    <property type="term" value="F:transmembrane transporter activity"/>
    <property type="evidence" value="ECO:0007669"/>
    <property type="project" value="TreeGrafter"/>
</dbReference>
<dbReference type="InterPro" id="IPR050250">
    <property type="entry name" value="Macrolide_Exporter_MacB"/>
</dbReference>
<comment type="subcellular location">
    <subcellularLocation>
        <location evidence="1">Cell membrane</location>
        <topology evidence="1">Multi-pass membrane protein</topology>
    </subcellularLocation>
</comment>
<feature type="transmembrane region" description="Helical" evidence="6">
    <location>
        <begin position="21"/>
        <end position="43"/>
    </location>
</feature>
<evidence type="ECO:0000313" key="10">
    <source>
        <dbReference type="EMBL" id="WET66525.1"/>
    </source>
</evidence>
<keyword evidence="3 6" id="KW-0812">Transmembrane</keyword>
<evidence type="ECO:0000313" key="9">
    <source>
        <dbReference type="EMBL" id="MCB6517814.1"/>
    </source>
</evidence>
<dbReference type="InterPro" id="IPR003838">
    <property type="entry name" value="ABC3_permease_C"/>
</dbReference>
<evidence type="ECO:0000259" key="8">
    <source>
        <dbReference type="Pfam" id="PF12704"/>
    </source>
</evidence>
<feature type="domain" description="MacB-like periplasmic core" evidence="8">
    <location>
        <begin position="28"/>
        <end position="248"/>
    </location>
</feature>
<keyword evidence="5 6" id="KW-0472">Membrane</keyword>